<keyword evidence="3" id="KW-1003">Cell membrane</keyword>
<feature type="transmembrane region" description="Helical" evidence="7">
    <location>
        <begin position="230"/>
        <end position="250"/>
    </location>
</feature>
<dbReference type="InterPro" id="IPR004869">
    <property type="entry name" value="MMPL_dom"/>
</dbReference>
<comment type="caution">
    <text evidence="9">The sequence shown here is derived from an EMBL/GenBank/DDBJ whole genome shotgun (WGS) entry which is preliminary data.</text>
</comment>
<feature type="transmembrane region" description="Helical" evidence="7">
    <location>
        <begin position="918"/>
        <end position="941"/>
    </location>
</feature>
<dbReference type="Pfam" id="PF03176">
    <property type="entry name" value="MMPL"/>
    <property type="match status" value="2"/>
</dbReference>
<evidence type="ECO:0000259" key="8">
    <source>
        <dbReference type="PROSITE" id="PS50156"/>
    </source>
</evidence>
<name>A0A6V8SKA2_9CLOT</name>
<dbReference type="InterPro" id="IPR000731">
    <property type="entry name" value="SSD"/>
</dbReference>
<proteinExistence type="inferred from homology"/>
<keyword evidence="10" id="KW-1185">Reference proteome</keyword>
<reference evidence="9 10" key="1">
    <citation type="submission" date="2020-07" db="EMBL/GenBank/DDBJ databases">
        <title>A new beta-1,3-glucan-decomposing anaerobic bacterium isolated from anoxic soil subjected to biological soil disinfestation.</title>
        <authorList>
            <person name="Ueki A."/>
            <person name="Tonouchi A."/>
        </authorList>
    </citation>
    <scope>NUCLEOTIDE SEQUENCE [LARGE SCALE GENOMIC DNA]</scope>
    <source>
        <strain evidence="9 10">TW1</strain>
    </source>
</reference>
<protein>
    <submittedName>
        <fullName evidence="9">Protein translocase subunit SecD</fullName>
    </submittedName>
</protein>
<evidence type="ECO:0000256" key="5">
    <source>
        <dbReference type="ARBA" id="ARBA00022989"/>
    </source>
</evidence>
<dbReference type="GO" id="GO:0005886">
    <property type="term" value="C:plasma membrane"/>
    <property type="evidence" value="ECO:0007669"/>
    <property type="project" value="UniProtKB-SubCell"/>
</dbReference>
<dbReference type="PROSITE" id="PS50156">
    <property type="entry name" value="SSD"/>
    <property type="match status" value="1"/>
</dbReference>
<dbReference type="EMBL" id="BLZR01000001">
    <property type="protein sequence ID" value="GFP77654.1"/>
    <property type="molecule type" value="Genomic_DNA"/>
</dbReference>
<evidence type="ECO:0000256" key="4">
    <source>
        <dbReference type="ARBA" id="ARBA00022692"/>
    </source>
</evidence>
<feature type="transmembrane region" description="Helical" evidence="7">
    <location>
        <begin position="280"/>
        <end position="302"/>
    </location>
</feature>
<feature type="transmembrane region" description="Helical" evidence="7">
    <location>
        <begin position="200"/>
        <end position="224"/>
    </location>
</feature>
<feature type="transmembrane region" description="Helical" evidence="7">
    <location>
        <begin position="987"/>
        <end position="1015"/>
    </location>
</feature>
<evidence type="ECO:0000256" key="1">
    <source>
        <dbReference type="ARBA" id="ARBA00004651"/>
    </source>
</evidence>
<keyword evidence="6 7" id="KW-0472">Membrane</keyword>
<feature type="transmembrane region" description="Helical" evidence="7">
    <location>
        <begin position="859"/>
        <end position="878"/>
    </location>
</feature>
<accession>A0A6V8SKA2</accession>
<sequence>MRKMLKFRWVLLALWIIATVLFTINQPNLKQILNQKGQASISDDSPSKQASEMINKMGTSRGDTAIFVFTDPNKLTDDEMKDIEKGIQSLNDKKDSLKINGIMDPFGTPEAKDQMISKDGTTLIAQVTYEKGTRDSETIISGFTDALKDVKTTHYITGELAINNDYLAATNKGVDKSAFITVGFILVVLMIMFRSIITPFVSLLAVGVSYLCSMGIIGILINAFNFPITSLTQMFVILVLFGIGTDYNILLFNRFKEELGHGLSIDDAIVTTYKTAGKTVIYSGLTVFMAFASLTFVSFPIYRSANAVAIGIAVLLIELVTLTPLLMKLLARKLFWPSHNVSGHKENKLWEKVTSASVKHPAISIILVAAIITPVIAFNSTKLSFDSLKDLSADTPSVKGFNLIADKMGRGKAMPTTVVIENKDAMDNNEDLAVIDSLTEKLKNLKGIEQVSSVTQPKGDAIENFYTNSQTKTVVNGLGSANSGVGQINDGLKKIDSSLTTPDFSSVKELSTGTGAIQNGMGAVTDGLKKIIDGIDQGANGADKLTAGISGLKGGVAQINGGLQTIHDNLATIQQGYAGIGQFYNALPTQISSLKQFITAMNASVDSLATKVPANDPDISTLRGTLATLSATLDGLSGKVSEFNGTYNQLTTGLAALNQGLNQIIASTGANSQLVQGITQLEQGEAGLADGLRKGNAGQKTIIDNMAKLQDGAGKIKDGQDKLYEGLNKLTGGLTQLKDGIGKSSDGLGSIYDGINKTNDFLTQLTNGTKSFFIPKEAFEKSDLTKMFDAYMSSDRKITKLTINLDSDPYAKESIKTIDEINELVKNELKGSKLTDAKFGVAGPTATTNDLNSIATHDITLTQIIVLGAIFVLLVIVIRSFWIPVYIVGSLVAAYYTAISVTAFLTSKLFSNVDGMSWNVPFFSFVVIAALGVDYSIFLMTRFKEYPNTDPKEAIILAAKNVGGVVMSAAIILAGTFATLYPSNIHVLMELAICVVTGLFLLSVVLLPVVIPALISIQEKITTKSSETSFNSDSIDNEYIA</sequence>
<dbReference type="Gene3D" id="1.20.1640.10">
    <property type="entry name" value="Multidrug efflux transporter AcrB transmembrane domain"/>
    <property type="match status" value="2"/>
</dbReference>
<organism evidence="9 10">
    <name type="scientific">Clostridium fungisolvens</name>
    <dbReference type="NCBI Taxonomy" id="1604897"/>
    <lineage>
        <taxon>Bacteria</taxon>
        <taxon>Bacillati</taxon>
        <taxon>Bacillota</taxon>
        <taxon>Clostridia</taxon>
        <taxon>Eubacteriales</taxon>
        <taxon>Clostridiaceae</taxon>
        <taxon>Clostridium</taxon>
    </lineage>
</organism>
<evidence type="ECO:0000313" key="9">
    <source>
        <dbReference type="EMBL" id="GFP77654.1"/>
    </source>
</evidence>
<dbReference type="Gene3D" id="1.20.5.300">
    <property type="match status" value="1"/>
</dbReference>
<comment type="subcellular location">
    <subcellularLocation>
        <location evidence="1">Cell membrane</location>
        <topology evidence="1">Multi-pass membrane protein</topology>
    </subcellularLocation>
</comment>
<feature type="transmembrane region" description="Helical" evidence="7">
    <location>
        <begin position="308"/>
        <end position="327"/>
    </location>
</feature>
<dbReference type="Proteomes" id="UP000580568">
    <property type="component" value="Unassembled WGS sequence"/>
</dbReference>
<evidence type="ECO:0000313" key="10">
    <source>
        <dbReference type="Proteomes" id="UP000580568"/>
    </source>
</evidence>
<dbReference type="SUPFAM" id="SSF82866">
    <property type="entry name" value="Multidrug efflux transporter AcrB transmembrane domain"/>
    <property type="match status" value="2"/>
</dbReference>
<feature type="transmembrane region" description="Helical" evidence="7">
    <location>
        <begin position="885"/>
        <end position="906"/>
    </location>
</feature>
<evidence type="ECO:0000256" key="6">
    <source>
        <dbReference type="ARBA" id="ARBA00023136"/>
    </source>
</evidence>
<evidence type="ECO:0000256" key="2">
    <source>
        <dbReference type="ARBA" id="ARBA00010157"/>
    </source>
</evidence>
<keyword evidence="5 7" id="KW-1133">Transmembrane helix</keyword>
<comment type="similarity">
    <text evidence="2">Belongs to the resistance-nodulation-cell division (RND) (TC 2.A.6) family. MmpL subfamily.</text>
</comment>
<dbReference type="PANTHER" id="PTHR33406">
    <property type="entry name" value="MEMBRANE PROTEIN MJ1562-RELATED"/>
    <property type="match status" value="1"/>
</dbReference>
<dbReference type="AlphaFoldDB" id="A0A6V8SKA2"/>
<evidence type="ECO:0000256" key="7">
    <source>
        <dbReference type="SAM" id="Phobius"/>
    </source>
</evidence>
<feature type="transmembrane region" description="Helical" evidence="7">
    <location>
        <begin position="177"/>
        <end position="193"/>
    </location>
</feature>
<evidence type="ECO:0000256" key="3">
    <source>
        <dbReference type="ARBA" id="ARBA00022475"/>
    </source>
</evidence>
<dbReference type="InterPro" id="IPR050545">
    <property type="entry name" value="Mycobact_MmpL"/>
</dbReference>
<gene>
    <name evidence="9" type="ORF">bsdtw1_03813</name>
</gene>
<feature type="transmembrane region" description="Helical" evidence="7">
    <location>
        <begin position="962"/>
        <end position="981"/>
    </location>
</feature>
<feature type="domain" description="SSD" evidence="8">
    <location>
        <begin position="200"/>
        <end position="304"/>
    </location>
</feature>
<dbReference type="PANTHER" id="PTHR33406:SF6">
    <property type="entry name" value="MEMBRANE PROTEIN YDGH-RELATED"/>
    <property type="match status" value="1"/>
</dbReference>
<keyword evidence="4 7" id="KW-0812">Transmembrane</keyword>
<feature type="transmembrane region" description="Helical" evidence="7">
    <location>
        <begin position="362"/>
        <end position="380"/>
    </location>
</feature>
<dbReference type="RefSeq" id="WP_183279018.1">
    <property type="nucleotide sequence ID" value="NZ_BLZR01000001.1"/>
</dbReference>